<sequence length="85" mass="9094">MILLTASMIGGVIAVVWLLVTRLPQMGQLQTPVLPESLVLPPDVSPRAVTMGTGWIAVVGSDDHIHIFGTDGRPWADIAITRPEP</sequence>
<name>A0AAE4YB41_9RHOB</name>
<proteinExistence type="predicted"/>
<dbReference type="EMBL" id="JAABNR010000004">
    <property type="protein sequence ID" value="NBZ87014.1"/>
    <property type="molecule type" value="Genomic_DNA"/>
</dbReference>
<dbReference type="AlphaFoldDB" id="A0AAE4YB41"/>
<dbReference type="Pfam" id="PF20082">
    <property type="entry name" value="DUF6476"/>
    <property type="match status" value="1"/>
</dbReference>
<keyword evidence="2" id="KW-1185">Reference proteome</keyword>
<organism evidence="1 2">
    <name type="scientific">Stagnihabitans tardus</name>
    <dbReference type="NCBI Taxonomy" id="2699202"/>
    <lineage>
        <taxon>Bacteria</taxon>
        <taxon>Pseudomonadati</taxon>
        <taxon>Pseudomonadota</taxon>
        <taxon>Alphaproteobacteria</taxon>
        <taxon>Rhodobacterales</taxon>
        <taxon>Paracoccaceae</taxon>
        <taxon>Stagnihabitans</taxon>
    </lineage>
</organism>
<evidence type="ECO:0000313" key="2">
    <source>
        <dbReference type="Proteomes" id="UP001193501"/>
    </source>
</evidence>
<evidence type="ECO:0000313" key="1">
    <source>
        <dbReference type="EMBL" id="NBZ87014.1"/>
    </source>
</evidence>
<comment type="caution">
    <text evidence="1">The sequence shown here is derived from an EMBL/GenBank/DDBJ whole genome shotgun (WGS) entry which is preliminary data.</text>
</comment>
<dbReference type="Proteomes" id="UP001193501">
    <property type="component" value="Unassembled WGS sequence"/>
</dbReference>
<accession>A0AAE4YB41</accession>
<dbReference type="InterPro" id="IPR045519">
    <property type="entry name" value="DUF6476"/>
</dbReference>
<reference evidence="1" key="1">
    <citation type="submission" date="2020-01" db="EMBL/GenBank/DDBJ databases">
        <authorList>
            <person name="Chen W.-M."/>
        </authorList>
    </citation>
    <scope>NUCLEOTIDE SEQUENCE</scope>
    <source>
        <strain evidence="1">CYK-10</strain>
    </source>
</reference>
<protein>
    <submittedName>
        <fullName evidence="1">Uncharacterized protein</fullName>
    </submittedName>
</protein>
<gene>
    <name evidence="1" type="ORF">GV832_05425</name>
</gene>